<dbReference type="PANTHER" id="PTHR30383">
    <property type="entry name" value="THIOESTERASE 1/PROTEASE 1/LYSOPHOSPHOLIPASE L1"/>
    <property type="match status" value="1"/>
</dbReference>
<evidence type="ECO:0000259" key="1">
    <source>
        <dbReference type="Pfam" id="PF13472"/>
    </source>
</evidence>
<organism evidence="2 3">
    <name type="scientific">Megasphaera vaginalis</name>
    <name type="common">ex Srinivasan et al. 2021</name>
    <dbReference type="NCBI Taxonomy" id="1111454"/>
    <lineage>
        <taxon>Bacteria</taxon>
        <taxon>Bacillati</taxon>
        <taxon>Bacillota</taxon>
        <taxon>Negativicutes</taxon>
        <taxon>Veillonellales</taxon>
        <taxon>Veillonellaceae</taxon>
        <taxon>Megasphaera</taxon>
    </lineage>
</organism>
<keyword evidence="3" id="KW-1185">Reference proteome</keyword>
<dbReference type="RefSeq" id="WP_023053644.1">
    <property type="nucleotide sequence ID" value="NZ_AWXA01000032.1"/>
</dbReference>
<dbReference type="Pfam" id="PF13472">
    <property type="entry name" value="Lipase_GDSL_2"/>
    <property type="match status" value="1"/>
</dbReference>
<comment type="caution">
    <text evidence="2">The sequence shown here is derived from an EMBL/GenBank/DDBJ whole genome shotgun (WGS) entry which is preliminary data.</text>
</comment>
<feature type="domain" description="SGNH hydrolase-type esterase" evidence="1">
    <location>
        <begin position="5"/>
        <end position="173"/>
    </location>
</feature>
<dbReference type="AlphaFoldDB" id="U7ULD5"/>
<evidence type="ECO:0000313" key="3">
    <source>
        <dbReference type="Proteomes" id="UP000017090"/>
    </source>
</evidence>
<dbReference type="Gene3D" id="3.40.50.1110">
    <property type="entry name" value="SGNH hydrolase"/>
    <property type="match status" value="1"/>
</dbReference>
<sequence length="204" mass="21754">MDLLCLGDSLTYGYPGVPADSWPALVARHLGLTVVNRGVCGETTQDIRLRLPAALAELPGAVFLMGGSNDVLQDIALTETEKHMLAMIDMVQARALPLIVGIPPLTLAESVYFGWQAPAAVAAHQAALTAYGRWIKEEGGRRGLGIVDFAAVLAGSKGLYADGVHPNQRGYAAFAAAAIPVIADLTRREKGRRQRSDRVNHCVE</sequence>
<dbReference type="PATRIC" id="fig|1111454.3.peg.1156"/>
<gene>
    <name evidence="2" type="ORF">HMPREF1250_0356</name>
</gene>
<dbReference type="InterPro" id="IPR036514">
    <property type="entry name" value="SGNH_hydro_sf"/>
</dbReference>
<dbReference type="Proteomes" id="UP000017090">
    <property type="component" value="Unassembled WGS sequence"/>
</dbReference>
<name>U7ULD5_9FIRM</name>
<accession>U7ULD5</accession>
<dbReference type="eggNOG" id="COG2755">
    <property type="taxonomic scope" value="Bacteria"/>
</dbReference>
<dbReference type="OrthoDB" id="9777593at2"/>
<dbReference type="InterPro" id="IPR051532">
    <property type="entry name" value="Ester_Hydrolysis_Enzymes"/>
</dbReference>
<protein>
    <submittedName>
        <fullName evidence="2">GDSL-like protein</fullName>
    </submittedName>
</protein>
<dbReference type="EMBL" id="AWXA01000032">
    <property type="protein sequence ID" value="ERT59684.1"/>
    <property type="molecule type" value="Genomic_DNA"/>
</dbReference>
<evidence type="ECO:0000313" key="2">
    <source>
        <dbReference type="EMBL" id="ERT59684.1"/>
    </source>
</evidence>
<dbReference type="InterPro" id="IPR013830">
    <property type="entry name" value="SGNH_hydro"/>
</dbReference>
<proteinExistence type="predicted"/>
<dbReference type="SUPFAM" id="SSF52266">
    <property type="entry name" value="SGNH hydrolase"/>
    <property type="match status" value="1"/>
</dbReference>
<reference evidence="2 3" key="1">
    <citation type="submission" date="2013-09" db="EMBL/GenBank/DDBJ databases">
        <authorList>
            <person name="Durkin A.S."/>
            <person name="Haft D.R."/>
            <person name="McCorrison J."/>
            <person name="Torralba M."/>
            <person name="Gillis M."/>
            <person name="Haft D.H."/>
            <person name="Methe B."/>
            <person name="Sutton G."/>
            <person name="Nelson K.E."/>
        </authorList>
    </citation>
    <scope>NUCLEOTIDE SEQUENCE [LARGE SCALE GENOMIC DNA]</scope>
    <source>
        <strain evidence="2 3">BV3C16-1</strain>
    </source>
</reference>
<dbReference type="STRING" id="1111454.HMPREF1250_0356"/>